<keyword evidence="1" id="KW-0472">Membrane</keyword>
<dbReference type="GO" id="GO:0005886">
    <property type="term" value="C:plasma membrane"/>
    <property type="evidence" value="ECO:0007669"/>
    <property type="project" value="TreeGrafter"/>
</dbReference>
<feature type="non-terminal residue" evidence="3">
    <location>
        <position position="1"/>
    </location>
</feature>
<feature type="non-terminal residue" evidence="3">
    <location>
        <position position="86"/>
    </location>
</feature>
<evidence type="ECO:0000313" key="4">
    <source>
        <dbReference type="Proteomes" id="UP000649617"/>
    </source>
</evidence>
<evidence type="ECO:0000259" key="2">
    <source>
        <dbReference type="Pfam" id="PF07885"/>
    </source>
</evidence>
<proteinExistence type="predicted"/>
<dbReference type="InterPro" id="IPR050818">
    <property type="entry name" value="KCNH_animal-type"/>
</dbReference>
<dbReference type="Gene3D" id="1.10.287.70">
    <property type="match status" value="1"/>
</dbReference>
<protein>
    <recommendedName>
        <fullName evidence="2">Potassium channel domain-containing protein</fullName>
    </recommendedName>
</protein>
<dbReference type="Proteomes" id="UP000649617">
    <property type="component" value="Unassembled WGS sequence"/>
</dbReference>
<evidence type="ECO:0000313" key="3">
    <source>
        <dbReference type="EMBL" id="CAE7168663.1"/>
    </source>
</evidence>
<gene>
    <name evidence="3" type="ORF">SPIL2461_LOCUS640</name>
</gene>
<feature type="transmembrane region" description="Helical" evidence="1">
    <location>
        <begin position="67"/>
        <end position="85"/>
    </location>
</feature>
<name>A0A812IQT1_SYMPI</name>
<dbReference type="InterPro" id="IPR013099">
    <property type="entry name" value="K_chnl_dom"/>
</dbReference>
<dbReference type="EMBL" id="CAJNIZ010000536">
    <property type="protein sequence ID" value="CAE7168663.1"/>
    <property type="molecule type" value="Genomic_DNA"/>
</dbReference>
<organism evidence="3 4">
    <name type="scientific">Symbiodinium pilosum</name>
    <name type="common">Dinoflagellate</name>
    <dbReference type="NCBI Taxonomy" id="2952"/>
    <lineage>
        <taxon>Eukaryota</taxon>
        <taxon>Sar</taxon>
        <taxon>Alveolata</taxon>
        <taxon>Dinophyceae</taxon>
        <taxon>Suessiales</taxon>
        <taxon>Symbiodiniaceae</taxon>
        <taxon>Symbiodinium</taxon>
    </lineage>
</organism>
<keyword evidence="1" id="KW-1133">Transmembrane helix</keyword>
<dbReference type="OrthoDB" id="417811at2759"/>
<dbReference type="Pfam" id="PF07885">
    <property type="entry name" value="Ion_trans_2"/>
    <property type="match status" value="1"/>
</dbReference>
<feature type="transmembrane region" description="Helical" evidence="1">
    <location>
        <begin position="36"/>
        <end position="55"/>
    </location>
</feature>
<dbReference type="PANTHER" id="PTHR10217">
    <property type="entry name" value="VOLTAGE AND LIGAND GATED POTASSIUM CHANNEL"/>
    <property type="match status" value="1"/>
</dbReference>
<reference evidence="3" key="1">
    <citation type="submission" date="2021-02" db="EMBL/GenBank/DDBJ databases">
        <authorList>
            <person name="Dougan E. K."/>
            <person name="Rhodes N."/>
            <person name="Thang M."/>
            <person name="Chan C."/>
        </authorList>
    </citation>
    <scope>NUCLEOTIDE SEQUENCE</scope>
</reference>
<keyword evidence="4" id="KW-1185">Reference proteome</keyword>
<dbReference type="AlphaFoldDB" id="A0A812IQT1"/>
<dbReference type="PANTHER" id="PTHR10217:SF435">
    <property type="entry name" value="POTASSIUM VOLTAGE-GATED CHANNEL PROTEIN EAG"/>
    <property type="match status" value="1"/>
</dbReference>
<keyword evidence="1" id="KW-0812">Transmembrane</keyword>
<evidence type="ECO:0000256" key="1">
    <source>
        <dbReference type="SAM" id="Phobius"/>
    </source>
</evidence>
<dbReference type="GO" id="GO:0042391">
    <property type="term" value="P:regulation of membrane potential"/>
    <property type="evidence" value="ECO:0007669"/>
    <property type="project" value="TreeGrafter"/>
</dbReference>
<dbReference type="SUPFAM" id="SSF81324">
    <property type="entry name" value="Voltage-gated potassium channels"/>
    <property type="match status" value="1"/>
</dbReference>
<sequence length="86" mass="9669">LWAMTLQLVEPQFPRWINDIEAADLEFGIESSQDPMRIYVAAFYFCSYTMTSVGYGDIGPKNVLERLVSIGIILSAGLCWAYILGE</sequence>
<accession>A0A812IQT1</accession>
<comment type="caution">
    <text evidence="3">The sequence shown here is derived from an EMBL/GenBank/DDBJ whole genome shotgun (WGS) entry which is preliminary data.</text>
</comment>
<feature type="domain" description="Potassium channel" evidence="2">
    <location>
        <begin position="39"/>
        <end position="84"/>
    </location>
</feature>
<dbReference type="GO" id="GO:0005249">
    <property type="term" value="F:voltage-gated potassium channel activity"/>
    <property type="evidence" value="ECO:0007669"/>
    <property type="project" value="TreeGrafter"/>
</dbReference>